<keyword evidence="1" id="KW-0472">Membrane</keyword>
<dbReference type="Proteomes" id="UP000183053">
    <property type="component" value="Unassembled WGS sequence"/>
</dbReference>
<keyword evidence="3" id="KW-1185">Reference proteome</keyword>
<keyword evidence="1" id="KW-0812">Transmembrane</keyword>
<evidence type="ECO:0000256" key="1">
    <source>
        <dbReference type="SAM" id="Phobius"/>
    </source>
</evidence>
<dbReference type="EMBL" id="FNLF01000002">
    <property type="protein sequence ID" value="SDR28724.1"/>
    <property type="molecule type" value="Genomic_DNA"/>
</dbReference>
<organism evidence="2 3">
    <name type="scientific">Tsukamurella pulmonis</name>
    <dbReference type="NCBI Taxonomy" id="47312"/>
    <lineage>
        <taxon>Bacteria</taxon>
        <taxon>Bacillati</taxon>
        <taxon>Actinomycetota</taxon>
        <taxon>Actinomycetes</taxon>
        <taxon>Mycobacteriales</taxon>
        <taxon>Tsukamurellaceae</taxon>
        <taxon>Tsukamurella</taxon>
    </lineage>
</organism>
<evidence type="ECO:0000313" key="2">
    <source>
        <dbReference type="EMBL" id="SDR28724.1"/>
    </source>
</evidence>
<sequence>MAVKHTHSFASGADAASRSSCTVYFSRSLTRTLLTVAVLAAALALIVVLG</sequence>
<name>A0A1H1HTH7_9ACTN</name>
<accession>A0A1H1HTH7</accession>
<dbReference type="RefSeq" id="WP_156483171.1">
    <property type="nucleotide sequence ID" value="NZ_AP025457.1"/>
</dbReference>
<dbReference type="STRING" id="47312.SAMN04489765_4575"/>
<feature type="transmembrane region" description="Helical" evidence="1">
    <location>
        <begin position="32"/>
        <end position="49"/>
    </location>
</feature>
<gene>
    <name evidence="2" type="ORF">SAMN04489765_4575</name>
</gene>
<keyword evidence="1" id="KW-1133">Transmembrane helix</keyword>
<evidence type="ECO:0000313" key="3">
    <source>
        <dbReference type="Proteomes" id="UP000183053"/>
    </source>
</evidence>
<proteinExistence type="predicted"/>
<reference evidence="3" key="1">
    <citation type="submission" date="2016-10" db="EMBL/GenBank/DDBJ databases">
        <authorList>
            <person name="Varghese N."/>
            <person name="Submissions S."/>
        </authorList>
    </citation>
    <scope>NUCLEOTIDE SEQUENCE [LARGE SCALE GENOMIC DNA]</scope>
    <source>
        <strain evidence="3">DSM 44142</strain>
    </source>
</reference>
<protein>
    <submittedName>
        <fullName evidence="2">Uncharacterized protein</fullName>
    </submittedName>
</protein>
<dbReference type="AlphaFoldDB" id="A0A1H1HTH7"/>